<accession>A0A1I0X8G2</accession>
<dbReference type="OrthoDB" id="1940946at2"/>
<dbReference type="RefSeq" id="WP_090039879.1">
    <property type="nucleotide sequence ID" value="NZ_FOKI01000007.1"/>
</dbReference>
<feature type="transmembrane region" description="Helical" evidence="1">
    <location>
        <begin position="131"/>
        <end position="150"/>
    </location>
</feature>
<dbReference type="EMBL" id="FOKI01000007">
    <property type="protein sequence ID" value="SFA97339.1"/>
    <property type="molecule type" value="Genomic_DNA"/>
</dbReference>
<dbReference type="AlphaFoldDB" id="A0A1I0X8G2"/>
<reference evidence="2 3" key="1">
    <citation type="submission" date="2016-10" db="EMBL/GenBank/DDBJ databases">
        <authorList>
            <person name="de Groot N.N."/>
        </authorList>
    </citation>
    <scope>NUCLEOTIDE SEQUENCE [LARGE SCALE GENOMIC DNA]</scope>
    <source>
        <strain evidence="2 3">DSM 12271</strain>
    </source>
</reference>
<keyword evidence="1" id="KW-0472">Membrane</keyword>
<evidence type="ECO:0000313" key="2">
    <source>
        <dbReference type="EMBL" id="SFA97339.1"/>
    </source>
</evidence>
<sequence>MNIYKNSEFDIPIIIICIIILGFAVTMINLEIEKSKNKYKEAIIGVLILIAIFGVGALVKKYSVFEYLFILIIFMFGICILIGDILVFHIYKIKSKDRNKKIEVKYSGTICSILGTIPMIRVIFSDRKEESILAMFLILIMIINIPIDYLTNHYVNIYEDGILLDEHSFLKRIIYRKEIISYDKIKNINFLEYEKNKFLLEINSERDKKGKIYKCKIKKKEKEEMILFISEFIDKEKITASKEY</sequence>
<keyword evidence="3" id="KW-1185">Reference proteome</keyword>
<evidence type="ECO:0000256" key="1">
    <source>
        <dbReference type="SAM" id="Phobius"/>
    </source>
</evidence>
<gene>
    <name evidence="2" type="ORF">SAMN04488528_1007153</name>
</gene>
<feature type="transmembrane region" description="Helical" evidence="1">
    <location>
        <begin position="103"/>
        <end position="125"/>
    </location>
</feature>
<protein>
    <submittedName>
        <fullName evidence="2">Uncharacterized protein</fullName>
    </submittedName>
</protein>
<feature type="transmembrane region" description="Helical" evidence="1">
    <location>
        <begin position="65"/>
        <end position="91"/>
    </location>
</feature>
<evidence type="ECO:0000313" key="3">
    <source>
        <dbReference type="Proteomes" id="UP000198619"/>
    </source>
</evidence>
<name>A0A1I0X8G2_9CLOT</name>
<feature type="transmembrane region" description="Helical" evidence="1">
    <location>
        <begin position="12"/>
        <end position="30"/>
    </location>
</feature>
<proteinExistence type="predicted"/>
<keyword evidence="1" id="KW-1133">Transmembrane helix</keyword>
<keyword evidence="1" id="KW-0812">Transmembrane</keyword>
<dbReference type="Proteomes" id="UP000198619">
    <property type="component" value="Unassembled WGS sequence"/>
</dbReference>
<organism evidence="2 3">
    <name type="scientific">Clostridium frigidicarnis</name>
    <dbReference type="NCBI Taxonomy" id="84698"/>
    <lineage>
        <taxon>Bacteria</taxon>
        <taxon>Bacillati</taxon>
        <taxon>Bacillota</taxon>
        <taxon>Clostridia</taxon>
        <taxon>Eubacteriales</taxon>
        <taxon>Clostridiaceae</taxon>
        <taxon>Clostridium</taxon>
    </lineage>
</organism>
<feature type="transmembrane region" description="Helical" evidence="1">
    <location>
        <begin position="42"/>
        <end position="59"/>
    </location>
</feature>